<dbReference type="GO" id="GO:0006631">
    <property type="term" value="P:fatty acid metabolic process"/>
    <property type="evidence" value="ECO:0007669"/>
    <property type="project" value="UniProtKB-KW"/>
</dbReference>
<dbReference type="Pfam" id="PF00501">
    <property type="entry name" value="AMP-binding"/>
    <property type="match status" value="1"/>
</dbReference>
<feature type="non-terminal residue" evidence="6">
    <location>
        <position position="77"/>
    </location>
</feature>
<accession>A0A382FMQ5</accession>
<keyword evidence="2" id="KW-0436">Ligase</keyword>
<evidence type="ECO:0000256" key="1">
    <source>
        <dbReference type="ARBA" id="ARBA00006432"/>
    </source>
</evidence>
<organism evidence="6">
    <name type="scientific">marine metagenome</name>
    <dbReference type="NCBI Taxonomy" id="408172"/>
    <lineage>
        <taxon>unclassified sequences</taxon>
        <taxon>metagenomes</taxon>
        <taxon>ecological metagenomes</taxon>
    </lineage>
</organism>
<keyword evidence="4" id="KW-0443">Lipid metabolism</keyword>
<keyword evidence="3" id="KW-0276">Fatty acid metabolism</keyword>
<evidence type="ECO:0000259" key="5">
    <source>
        <dbReference type="Pfam" id="PF00501"/>
    </source>
</evidence>
<proteinExistence type="inferred from homology"/>
<evidence type="ECO:0000256" key="2">
    <source>
        <dbReference type="ARBA" id="ARBA00022598"/>
    </source>
</evidence>
<dbReference type="AlphaFoldDB" id="A0A382FMQ5"/>
<evidence type="ECO:0000256" key="4">
    <source>
        <dbReference type="ARBA" id="ARBA00023098"/>
    </source>
</evidence>
<reference evidence="6" key="1">
    <citation type="submission" date="2018-05" db="EMBL/GenBank/DDBJ databases">
        <authorList>
            <person name="Lanie J.A."/>
            <person name="Ng W.-L."/>
            <person name="Kazmierczak K.M."/>
            <person name="Andrzejewski T.M."/>
            <person name="Davidsen T.M."/>
            <person name="Wayne K.J."/>
            <person name="Tettelin H."/>
            <person name="Glass J.I."/>
            <person name="Rusch D."/>
            <person name="Podicherti R."/>
            <person name="Tsui H.-C.T."/>
            <person name="Winkler M.E."/>
        </authorList>
    </citation>
    <scope>NUCLEOTIDE SEQUENCE</scope>
</reference>
<dbReference type="SUPFAM" id="SSF56801">
    <property type="entry name" value="Acetyl-CoA synthetase-like"/>
    <property type="match status" value="1"/>
</dbReference>
<sequence length="77" mass="8840">MVVLKSPVNIYEQHLESNDTNYTPLTPLSFIARTSRIYPNLTAVVHGDRKYSWTETYERARRLASSLKAKGVRKGDK</sequence>
<dbReference type="GO" id="GO:0016874">
    <property type="term" value="F:ligase activity"/>
    <property type="evidence" value="ECO:0007669"/>
    <property type="project" value="UniProtKB-KW"/>
</dbReference>
<dbReference type="PANTHER" id="PTHR43859:SF4">
    <property type="entry name" value="BUTANOATE--COA LIGASE AAE1-RELATED"/>
    <property type="match status" value="1"/>
</dbReference>
<dbReference type="Gene3D" id="3.40.50.980">
    <property type="match status" value="1"/>
</dbReference>
<gene>
    <name evidence="6" type="ORF">METZ01_LOCUS216105</name>
</gene>
<name>A0A382FMQ5_9ZZZZ</name>
<protein>
    <recommendedName>
        <fullName evidence="5">AMP-dependent synthetase/ligase domain-containing protein</fullName>
    </recommendedName>
</protein>
<dbReference type="PANTHER" id="PTHR43859">
    <property type="entry name" value="ACYL-ACTIVATING ENZYME"/>
    <property type="match status" value="1"/>
</dbReference>
<dbReference type="EMBL" id="UINC01050375">
    <property type="protein sequence ID" value="SVB63251.1"/>
    <property type="molecule type" value="Genomic_DNA"/>
</dbReference>
<feature type="domain" description="AMP-dependent synthetase/ligase" evidence="5">
    <location>
        <begin position="33"/>
        <end position="77"/>
    </location>
</feature>
<dbReference type="InterPro" id="IPR000873">
    <property type="entry name" value="AMP-dep_synth/lig_dom"/>
</dbReference>
<comment type="similarity">
    <text evidence="1">Belongs to the ATP-dependent AMP-binding enzyme family.</text>
</comment>
<evidence type="ECO:0000313" key="6">
    <source>
        <dbReference type="EMBL" id="SVB63251.1"/>
    </source>
</evidence>
<evidence type="ECO:0000256" key="3">
    <source>
        <dbReference type="ARBA" id="ARBA00022832"/>
    </source>
</evidence>